<feature type="compositionally biased region" description="Pro residues" evidence="1">
    <location>
        <begin position="13"/>
        <end position="27"/>
    </location>
</feature>
<evidence type="ECO:0000313" key="2">
    <source>
        <dbReference type="EMBL" id="KAF4503944.1"/>
    </source>
</evidence>
<dbReference type="Proteomes" id="UP000557566">
    <property type="component" value="Unassembled WGS sequence"/>
</dbReference>
<name>A0A8H4LQ89_9HYPO</name>
<accession>A0A8H4LQ89</accession>
<evidence type="ECO:0000313" key="3">
    <source>
        <dbReference type="Proteomes" id="UP000557566"/>
    </source>
</evidence>
<feature type="compositionally biased region" description="Low complexity" evidence="1">
    <location>
        <begin position="1"/>
        <end position="12"/>
    </location>
</feature>
<feature type="region of interest" description="Disordered" evidence="1">
    <location>
        <begin position="1"/>
        <end position="44"/>
    </location>
</feature>
<proteinExistence type="predicted"/>
<evidence type="ECO:0000256" key="1">
    <source>
        <dbReference type="SAM" id="MobiDB-lite"/>
    </source>
</evidence>
<comment type="caution">
    <text evidence="2">The sequence shown here is derived from an EMBL/GenBank/DDBJ whole genome shotgun (WGS) entry which is preliminary data.</text>
</comment>
<dbReference type="EMBL" id="JAAVMX010000012">
    <property type="protein sequence ID" value="KAF4503944.1"/>
    <property type="molecule type" value="Genomic_DNA"/>
</dbReference>
<protein>
    <submittedName>
        <fullName evidence="2">Uncharacterized protein</fullName>
    </submittedName>
</protein>
<sequence>MAAAAATTTNTPTQPPLPSSPSSPPPPPHRRSIKHRPRPTPVPKNDFVTVVYAVELTNLPCPPSTLPNLSFLLLLPRLANQL</sequence>
<organism evidence="2 3">
    <name type="scientific">Ophiocordyceps sinensis</name>
    <dbReference type="NCBI Taxonomy" id="72228"/>
    <lineage>
        <taxon>Eukaryota</taxon>
        <taxon>Fungi</taxon>
        <taxon>Dikarya</taxon>
        <taxon>Ascomycota</taxon>
        <taxon>Pezizomycotina</taxon>
        <taxon>Sordariomycetes</taxon>
        <taxon>Hypocreomycetidae</taxon>
        <taxon>Hypocreales</taxon>
        <taxon>Ophiocordycipitaceae</taxon>
        <taxon>Ophiocordyceps</taxon>
    </lineage>
</organism>
<gene>
    <name evidence="2" type="ORF">G6O67_008572</name>
</gene>
<keyword evidence="3" id="KW-1185">Reference proteome</keyword>
<reference evidence="2 3" key="1">
    <citation type="journal article" date="2020" name="Genome Biol. Evol.">
        <title>A new high-quality draft genome assembly of the Chinese cordyceps Ophiocordyceps sinensis.</title>
        <authorList>
            <person name="Shu R."/>
            <person name="Zhang J."/>
            <person name="Meng Q."/>
            <person name="Zhang H."/>
            <person name="Zhou G."/>
            <person name="Li M."/>
            <person name="Wu P."/>
            <person name="Zhao Y."/>
            <person name="Chen C."/>
            <person name="Qin Q."/>
        </authorList>
    </citation>
    <scope>NUCLEOTIDE SEQUENCE [LARGE SCALE GENOMIC DNA]</scope>
    <source>
        <strain evidence="2 3">IOZ07</strain>
    </source>
</reference>
<feature type="compositionally biased region" description="Basic residues" evidence="1">
    <location>
        <begin position="28"/>
        <end position="38"/>
    </location>
</feature>
<dbReference type="AlphaFoldDB" id="A0A8H4LQ89"/>